<name>A0A6H5I4T1_9HYME</name>
<keyword evidence="5" id="KW-0496">Mitochondrion</keyword>
<evidence type="ECO:0000256" key="1">
    <source>
        <dbReference type="ARBA" id="ARBA00004173"/>
    </source>
</evidence>
<dbReference type="PANTHER" id="PTHR13231:SF3">
    <property type="entry name" value="SMALL RIBOSOMAL SUBUNIT PROTEIN MS31"/>
    <property type="match status" value="1"/>
</dbReference>
<proteinExistence type="inferred from homology"/>
<keyword evidence="6" id="KW-0687">Ribonucleoprotein</keyword>
<dbReference type="AlphaFoldDB" id="A0A6H5I4T1"/>
<evidence type="ECO:0000256" key="2">
    <source>
        <dbReference type="ARBA" id="ARBA00011057"/>
    </source>
</evidence>
<dbReference type="PANTHER" id="PTHR13231">
    <property type="entry name" value="MITOCHONDRIAL RIBOSOMAL PROTEIN S31"/>
    <property type="match status" value="1"/>
</dbReference>
<dbReference type="GO" id="GO:0003735">
    <property type="term" value="F:structural constituent of ribosome"/>
    <property type="evidence" value="ECO:0007669"/>
    <property type="project" value="InterPro"/>
</dbReference>
<dbReference type="Pfam" id="PF15433">
    <property type="entry name" value="MRP-S31"/>
    <property type="match status" value="1"/>
</dbReference>
<evidence type="ECO:0000313" key="9">
    <source>
        <dbReference type="EMBL" id="CAB0030789.1"/>
    </source>
</evidence>
<sequence length="233" mass="27347">MQRISSWRVNVKEQLKGAAKEVAKTFKGDFRKTELELLSKVLNVDIKPENNDNEATEKESPSLNNKEKMVPELKGHHNPLNILINIPQKECSVNLSTWDKMEKRENELATMTYPQNVFQELIQWTNQGKIWKFPINNEQGMEEEEKVHFSEHIFLEPHLKSWCPKRGPIKHFMELVCVGLSKNHYMTIEEKKGHINWYKEYFEDKRGLLQELGALDDKSIENVTSDKKKQIEA</sequence>
<accession>A0A6H5I4T1</accession>
<gene>
    <name evidence="9" type="ORF">TBRA_LOCUS2777</name>
</gene>
<dbReference type="EMBL" id="CADCXV010000546">
    <property type="protein sequence ID" value="CAB0030789.1"/>
    <property type="molecule type" value="Genomic_DNA"/>
</dbReference>
<comment type="similarity">
    <text evidence="2">Belongs to the mitochondrion-specific ribosomal protein mS31 family.</text>
</comment>
<reference evidence="9 10" key="1">
    <citation type="submission" date="2020-02" db="EMBL/GenBank/DDBJ databases">
        <authorList>
            <person name="Ferguson B K."/>
        </authorList>
    </citation>
    <scope>NUCLEOTIDE SEQUENCE [LARGE SCALE GENOMIC DNA]</scope>
</reference>
<organism evidence="9 10">
    <name type="scientific">Trichogramma brassicae</name>
    <dbReference type="NCBI Taxonomy" id="86971"/>
    <lineage>
        <taxon>Eukaryota</taxon>
        <taxon>Metazoa</taxon>
        <taxon>Ecdysozoa</taxon>
        <taxon>Arthropoda</taxon>
        <taxon>Hexapoda</taxon>
        <taxon>Insecta</taxon>
        <taxon>Pterygota</taxon>
        <taxon>Neoptera</taxon>
        <taxon>Endopterygota</taxon>
        <taxon>Hymenoptera</taxon>
        <taxon>Apocrita</taxon>
        <taxon>Proctotrupomorpha</taxon>
        <taxon>Chalcidoidea</taxon>
        <taxon>Trichogrammatidae</taxon>
        <taxon>Trichogramma</taxon>
    </lineage>
</organism>
<dbReference type="Proteomes" id="UP000479190">
    <property type="component" value="Unassembled WGS sequence"/>
</dbReference>
<evidence type="ECO:0000256" key="4">
    <source>
        <dbReference type="ARBA" id="ARBA00022980"/>
    </source>
</evidence>
<evidence type="ECO:0000256" key="8">
    <source>
        <dbReference type="ARBA" id="ARBA00035363"/>
    </source>
</evidence>
<dbReference type="OrthoDB" id="5989925at2759"/>
<dbReference type="InterPro" id="IPR026299">
    <property type="entry name" value="MRP-S31"/>
</dbReference>
<evidence type="ECO:0000256" key="7">
    <source>
        <dbReference type="ARBA" id="ARBA00035133"/>
    </source>
</evidence>
<dbReference type="GO" id="GO:0005763">
    <property type="term" value="C:mitochondrial small ribosomal subunit"/>
    <property type="evidence" value="ECO:0007669"/>
    <property type="project" value="InterPro"/>
</dbReference>
<evidence type="ECO:0000256" key="6">
    <source>
        <dbReference type="ARBA" id="ARBA00023274"/>
    </source>
</evidence>
<evidence type="ECO:0000256" key="5">
    <source>
        <dbReference type="ARBA" id="ARBA00023128"/>
    </source>
</evidence>
<keyword evidence="3" id="KW-0809">Transit peptide</keyword>
<evidence type="ECO:0000256" key="3">
    <source>
        <dbReference type="ARBA" id="ARBA00022946"/>
    </source>
</evidence>
<evidence type="ECO:0000313" key="10">
    <source>
        <dbReference type="Proteomes" id="UP000479190"/>
    </source>
</evidence>
<keyword evidence="4" id="KW-0689">Ribosomal protein</keyword>
<comment type="subcellular location">
    <subcellularLocation>
        <location evidence="1">Mitochondrion</location>
    </subcellularLocation>
</comment>
<protein>
    <recommendedName>
        <fullName evidence="7">Small ribosomal subunit protein mS31</fullName>
    </recommendedName>
    <alternativeName>
        <fullName evidence="8">28S ribosomal protein S31, mitochondrial</fullName>
    </alternativeName>
</protein>
<keyword evidence="10" id="KW-1185">Reference proteome</keyword>